<evidence type="ECO:0000256" key="3">
    <source>
        <dbReference type="ARBA" id="ARBA00022490"/>
    </source>
</evidence>
<dbReference type="Pfam" id="PF07687">
    <property type="entry name" value="M20_dimer"/>
    <property type="match status" value="1"/>
</dbReference>
<sequence length="336" mass="35777">GSKANVWATIGPSGVPGTILSGHTDVVPVEGQSWSNDPFRLTERDGRLYGRGATDMKGFDACCLAAVPDMVAAPLARPIHLALSYDEEVGCIGVRGMIARLERAEVKPAACFVGEPTEMGVVIGHKGKRSFRVTVHGKTCHSSLAPHGVNAVEYAARLIVKIRDISDRLAHSGARDPLYDVPHTTAHTGVVHGGTALNIVPDACISEFEFRPLAADDLESLVDEVMAHARERLEPEMRAVDPTARIVFEEISEFPGLETPASCEVVGLAKRLAGRNEHGKVAYGTEAGLFALAGIPTVVIGPGSINQAHKADEYIAVSQLEACSAFLDRLIAYSRA</sequence>
<gene>
    <name evidence="11" type="primary">argE</name>
    <name evidence="11" type="ORF">HRJ53_04815</name>
</gene>
<evidence type="ECO:0000256" key="6">
    <source>
        <dbReference type="ARBA" id="ARBA00022723"/>
    </source>
</evidence>
<keyword evidence="8" id="KW-0862">Zinc</keyword>
<keyword evidence="7 11" id="KW-0378">Hydrolase</keyword>
<feature type="non-terminal residue" evidence="11">
    <location>
        <position position="1"/>
    </location>
</feature>
<keyword evidence="6" id="KW-0479">Metal-binding</keyword>
<dbReference type="NCBIfam" id="NF005710">
    <property type="entry name" value="PRK07522.1"/>
    <property type="match status" value="1"/>
</dbReference>
<feature type="domain" description="Peptidase M20 dimerisation" evidence="10">
    <location>
        <begin position="123"/>
        <end position="235"/>
    </location>
</feature>
<keyword evidence="3" id="KW-0963">Cytoplasm</keyword>
<dbReference type="InterPro" id="IPR002933">
    <property type="entry name" value="Peptidase_M20"/>
</dbReference>
<evidence type="ECO:0000313" key="12">
    <source>
        <dbReference type="Proteomes" id="UP000567293"/>
    </source>
</evidence>
<dbReference type="Gene3D" id="3.30.70.360">
    <property type="match status" value="1"/>
</dbReference>
<dbReference type="PANTHER" id="PTHR43808">
    <property type="entry name" value="ACETYLORNITHINE DEACETYLASE"/>
    <property type="match status" value="1"/>
</dbReference>
<proteinExistence type="inferred from homology"/>
<name>A0A7V8SVV9_9BACT</name>
<dbReference type="SUPFAM" id="SSF53187">
    <property type="entry name" value="Zn-dependent exopeptidases"/>
    <property type="match status" value="1"/>
</dbReference>
<organism evidence="11 12">
    <name type="scientific">Candidatus Acidiferrum panamense</name>
    <dbReference type="NCBI Taxonomy" id="2741543"/>
    <lineage>
        <taxon>Bacteria</taxon>
        <taxon>Pseudomonadati</taxon>
        <taxon>Acidobacteriota</taxon>
        <taxon>Terriglobia</taxon>
        <taxon>Candidatus Acidiferrales</taxon>
        <taxon>Candidatus Acidiferrum</taxon>
    </lineage>
</organism>
<evidence type="ECO:0000256" key="7">
    <source>
        <dbReference type="ARBA" id="ARBA00022801"/>
    </source>
</evidence>
<comment type="similarity">
    <text evidence="2">Belongs to the peptidase M20A family. ArgE subfamily.</text>
</comment>
<dbReference type="GO" id="GO:0046872">
    <property type="term" value="F:metal ion binding"/>
    <property type="evidence" value="ECO:0007669"/>
    <property type="project" value="UniProtKB-KW"/>
</dbReference>
<dbReference type="InterPro" id="IPR010169">
    <property type="entry name" value="AcOrn-deacetyl"/>
</dbReference>
<keyword evidence="4" id="KW-0055">Arginine biosynthesis</keyword>
<dbReference type="NCBIfam" id="TIGR01892">
    <property type="entry name" value="AcOrn-deacetyl"/>
    <property type="match status" value="1"/>
</dbReference>
<dbReference type="Pfam" id="PF01546">
    <property type="entry name" value="Peptidase_M20"/>
    <property type="match status" value="1"/>
</dbReference>
<evidence type="ECO:0000256" key="2">
    <source>
        <dbReference type="ARBA" id="ARBA00005691"/>
    </source>
</evidence>
<dbReference type="PROSITE" id="PS00759">
    <property type="entry name" value="ARGE_DAPE_CPG2_2"/>
    <property type="match status" value="1"/>
</dbReference>
<dbReference type="AlphaFoldDB" id="A0A7V8SVV9"/>
<dbReference type="PANTHER" id="PTHR43808:SF31">
    <property type="entry name" value="N-ACETYL-L-CITRULLINE DEACETYLASE"/>
    <property type="match status" value="1"/>
</dbReference>
<dbReference type="EC" id="3.5.1.16" evidence="11"/>
<comment type="cofactor">
    <cofactor evidence="1">
        <name>Zn(2+)</name>
        <dbReference type="ChEBI" id="CHEBI:29105"/>
    </cofactor>
</comment>
<evidence type="ECO:0000256" key="9">
    <source>
        <dbReference type="ARBA" id="ARBA00023285"/>
    </source>
</evidence>
<dbReference type="InterPro" id="IPR011650">
    <property type="entry name" value="Peptidase_M20_dimer"/>
</dbReference>
<evidence type="ECO:0000256" key="8">
    <source>
        <dbReference type="ARBA" id="ARBA00022833"/>
    </source>
</evidence>
<evidence type="ECO:0000256" key="5">
    <source>
        <dbReference type="ARBA" id="ARBA00022605"/>
    </source>
</evidence>
<protein>
    <submittedName>
        <fullName evidence="11">Acetylornithine deacetylase</fullName>
        <ecNumber evidence="11">3.5.1.16</ecNumber>
    </submittedName>
</protein>
<dbReference type="EMBL" id="JACDQQ010000467">
    <property type="protein sequence ID" value="MBA0084298.1"/>
    <property type="molecule type" value="Genomic_DNA"/>
</dbReference>
<dbReference type="InterPro" id="IPR050072">
    <property type="entry name" value="Peptidase_M20A"/>
</dbReference>
<dbReference type="GO" id="GO:0008777">
    <property type="term" value="F:acetylornithine deacetylase activity"/>
    <property type="evidence" value="ECO:0007669"/>
    <property type="project" value="UniProtKB-EC"/>
</dbReference>
<evidence type="ECO:0000259" key="10">
    <source>
        <dbReference type="Pfam" id="PF07687"/>
    </source>
</evidence>
<dbReference type="Proteomes" id="UP000567293">
    <property type="component" value="Unassembled WGS sequence"/>
</dbReference>
<keyword evidence="9" id="KW-0170">Cobalt</keyword>
<accession>A0A7V8SVV9</accession>
<evidence type="ECO:0000256" key="1">
    <source>
        <dbReference type="ARBA" id="ARBA00001947"/>
    </source>
</evidence>
<dbReference type="InterPro" id="IPR036264">
    <property type="entry name" value="Bact_exopeptidase_dim_dom"/>
</dbReference>
<evidence type="ECO:0000313" key="11">
    <source>
        <dbReference type="EMBL" id="MBA0084298.1"/>
    </source>
</evidence>
<keyword evidence="12" id="KW-1185">Reference proteome</keyword>
<comment type="caution">
    <text evidence="11">The sequence shown here is derived from an EMBL/GenBank/DDBJ whole genome shotgun (WGS) entry which is preliminary data.</text>
</comment>
<keyword evidence="5" id="KW-0028">Amino-acid biosynthesis</keyword>
<dbReference type="SUPFAM" id="SSF55031">
    <property type="entry name" value="Bacterial exopeptidase dimerisation domain"/>
    <property type="match status" value="1"/>
</dbReference>
<reference evidence="11" key="1">
    <citation type="submission" date="2020-06" db="EMBL/GenBank/DDBJ databases">
        <title>Legume-microbial interactions unlock mineral nutrients during tropical forest succession.</title>
        <authorList>
            <person name="Epihov D.Z."/>
        </authorList>
    </citation>
    <scope>NUCLEOTIDE SEQUENCE [LARGE SCALE GENOMIC DNA]</scope>
    <source>
        <strain evidence="11">Pan2503</strain>
    </source>
</reference>
<dbReference type="Gene3D" id="3.40.630.10">
    <property type="entry name" value="Zn peptidases"/>
    <property type="match status" value="1"/>
</dbReference>
<dbReference type="CDD" id="cd03894">
    <property type="entry name" value="M20_ArgE"/>
    <property type="match status" value="1"/>
</dbReference>
<dbReference type="InterPro" id="IPR001261">
    <property type="entry name" value="ArgE/DapE_CS"/>
</dbReference>
<evidence type="ECO:0000256" key="4">
    <source>
        <dbReference type="ARBA" id="ARBA00022571"/>
    </source>
</evidence>
<dbReference type="GO" id="GO:0006526">
    <property type="term" value="P:L-arginine biosynthetic process"/>
    <property type="evidence" value="ECO:0007669"/>
    <property type="project" value="UniProtKB-KW"/>
</dbReference>